<protein>
    <submittedName>
        <fullName evidence="1">Exosortase A-associated hydrolase 1</fullName>
    </submittedName>
</protein>
<proteinExistence type="predicted"/>
<gene>
    <name evidence="1" type="ORF">C8J24_2309</name>
</gene>
<keyword evidence="2" id="KW-1185">Reference proteome</keyword>
<keyword evidence="1" id="KW-0378">Hydrolase</keyword>
<dbReference type="InterPro" id="IPR017531">
    <property type="entry name" value="Hydrolase-1_PEP"/>
</dbReference>
<sequence>MRRLITVPCEGETLVATLDEAAGATGVLIVSGGNEIRSGAHRGMAMLARRLAAGGTPVFRYDRRGIGDSSGENRGFLSAQADLVAAAAAFRAAAPQVTRLVGFGNCDAASALALFGGAAGVDRLLLANPWVIAPTDDLPPAAAIRARYAARLRDPAAWLSLLRGGIDLRKLVRGLVRLWRGSGEVEGDLASRVCGAIDGWADRVVILLATGDATAQVFAARYRGAARIVRLATGSHSFAGSANAAALEAALRAVIDRTDDADAASSPHSSS</sequence>
<dbReference type="InterPro" id="IPR029058">
    <property type="entry name" value="AB_hydrolase_fold"/>
</dbReference>
<dbReference type="Gene3D" id="3.40.50.1820">
    <property type="entry name" value="alpha/beta hydrolase"/>
    <property type="match status" value="1"/>
</dbReference>
<dbReference type="EMBL" id="PZZN01000002">
    <property type="protein sequence ID" value="PTM46071.1"/>
    <property type="molecule type" value="Genomic_DNA"/>
</dbReference>
<dbReference type="GO" id="GO:0016787">
    <property type="term" value="F:hydrolase activity"/>
    <property type="evidence" value="ECO:0007669"/>
    <property type="project" value="UniProtKB-KW"/>
</dbReference>
<dbReference type="NCBIfam" id="TIGR03100">
    <property type="entry name" value="hydr1_PEP"/>
    <property type="match status" value="1"/>
</dbReference>
<dbReference type="Proteomes" id="UP000240996">
    <property type="component" value="Unassembled WGS sequence"/>
</dbReference>
<accession>A0A2T4YRC9</accession>
<name>A0A2T4YRC9_9SPHN</name>
<evidence type="ECO:0000313" key="2">
    <source>
        <dbReference type="Proteomes" id="UP000240996"/>
    </source>
</evidence>
<reference evidence="1 2" key="1">
    <citation type="submission" date="2018-04" db="EMBL/GenBank/DDBJ databases">
        <title>Genomic Encyclopedia of Type Strains, Phase III (KMG-III): the genomes of soil and plant-associated and newly described type strains.</title>
        <authorList>
            <person name="Whitman W."/>
        </authorList>
    </citation>
    <scope>NUCLEOTIDE SEQUENCE [LARGE SCALE GENOMIC DNA]</scope>
    <source>
        <strain evidence="1 2">NW12</strain>
    </source>
</reference>
<dbReference type="AlphaFoldDB" id="A0A2T4YRC9"/>
<evidence type="ECO:0000313" key="1">
    <source>
        <dbReference type="EMBL" id="PTM46071.1"/>
    </source>
</evidence>
<organism evidence="1 2">
    <name type="scientific">Sphingomonas aerolata</name>
    <dbReference type="NCBI Taxonomy" id="185951"/>
    <lineage>
        <taxon>Bacteria</taxon>
        <taxon>Pseudomonadati</taxon>
        <taxon>Pseudomonadota</taxon>
        <taxon>Alphaproteobacteria</taxon>
        <taxon>Sphingomonadales</taxon>
        <taxon>Sphingomonadaceae</taxon>
        <taxon>Sphingomonas</taxon>
    </lineage>
</organism>
<comment type="caution">
    <text evidence="1">The sequence shown here is derived from an EMBL/GenBank/DDBJ whole genome shotgun (WGS) entry which is preliminary data.</text>
</comment>
<dbReference type="RefSeq" id="WP_107932404.1">
    <property type="nucleotide sequence ID" value="NZ_PZZN01000002.1"/>
</dbReference>
<dbReference type="SUPFAM" id="SSF53474">
    <property type="entry name" value="alpha/beta-Hydrolases"/>
    <property type="match status" value="1"/>
</dbReference>